<comment type="caution">
    <text evidence="4">The sequence shown here is derived from an EMBL/GenBank/DDBJ whole genome shotgun (WGS) entry which is preliminary data.</text>
</comment>
<dbReference type="InterPro" id="IPR031730">
    <property type="entry name" value="Carbam_trans_C"/>
</dbReference>
<evidence type="ECO:0000256" key="1">
    <source>
        <dbReference type="ARBA" id="ARBA00006129"/>
    </source>
</evidence>
<dbReference type="Gene3D" id="3.90.870.20">
    <property type="entry name" value="Carbamoyltransferase, C-terminal domain"/>
    <property type="match status" value="1"/>
</dbReference>
<sequence>MIVGFGGSIHDFATCLLTPDDRVVAVEDERLSRVRYAYGEPDPCRASLAYCLDAAGLDAGAVRVFAANDMLDPDLRLPGVAPTWLNHHHTHATSTFFTSPFEEAAILVADGAGSVIDAGGGRPAADHHERETTTWAFGRGNDIAVLGRVIGGKAGAATSNDPDALMSNSLGDLYRAVTEAIGFGFLQAGKTMGLAPYGDDRFVDRLMEPVDLGPDGTYAIRMYGPGGILDQLAGIERGSLADDFITNACVAAAGQAVLETVLLHVLQELWDRTRCPNLCLAGGVALNCTFNGKISELTPFENVHVVYSPGDSGTAIGAAVAARLAAAGAGATWRIDAGPYLGRPYPDTLDGYGEVLTEDQLCQRVAGLLHQGQVVGWFQGGAEFGPRALGNRSLLANPTDPEVPARINKIKGREWFRPVAPVVLAEHAQRYFDARGPAHYMQFSWPVREAVRAAVPAICHVDGSARVQTLETRHNPLLAGLINEFARQGGPPVLVNTSLNVRGEPIVETPAEAMRVLAEADVDAIVVGHRMIKR</sequence>
<protein>
    <submittedName>
        <fullName evidence="4">Carbamoyltransferase</fullName>
    </submittedName>
</protein>
<dbReference type="EMBL" id="BLPG01000001">
    <property type="protein sequence ID" value="GFJ95554.1"/>
    <property type="molecule type" value="Genomic_DNA"/>
</dbReference>
<dbReference type="AlphaFoldDB" id="A0A6V8LH29"/>
<dbReference type="InterPro" id="IPR051338">
    <property type="entry name" value="NodU/CmcH_Carbamoyltrnsfr"/>
</dbReference>
<evidence type="ECO:0000259" key="2">
    <source>
        <dbReference type="Pfam" id="PF02543"/>
    </source>
</evidence>
<feature type="domain" description="Carbamoyltransferase C-terminal" evidence="3">
    <location>
        <begin position="367"/>
        <end position="534"/>
    </location>
</feature>
<accession>A0A6V8LH29</accession>
<proteinExistence type="inferred from homology"/>
<evidence type="ECO:0000313" key="4">
    <source>
        <dbReference type="EMBL" id="GFJ95554.1"/>
    </source>
</evidence>
<dbReference type="Pfam" id="PF16861">
    <property type="entry name" value="Carbam_trans_C"/>
    <property type="match status" value="1"/>
</dbReference>
<dbReference type="Pfam" id="PF02543">
    <property type="entry name" value="Carbam_trans_N"/>
    <property type="match status" value="1"/>
</dbReference>
<organism evidence="4 5">
    <name type="scientific">Phytohabitans rumicis</name>
    <dbReference type="NCBI Taxonomy" id="1076125"/>
    <lineage>
        <taxon>Bacteria</taxon>
        <taxon>Bacillati</taxon>
        <taxon>Actinomycetota</taxon>
        <taxon>Actinomycetes</taxon>
        <taxon>Micromonosporales</taxon>
        <taxon>Micromonosporaceae</taxon>
    </lineage>
</organism>
<dbReference type="CDD" id="cd24098">
    <property type="entry name" value="ASKHA_NBD_TobZ_N"/>
    <property type="match status" value="1"/>
</dbReference>
<dbReference type="SUPFAM" id="SSF55821">
    <property type="entry name" value="YrdC/RibB"/>
    <property type="match status" value="1"/>
</dbReference>
<evidence type="ECO:0000313" key="5">
    <source>
        <dbReference type="Proteomes" id="UP000482960"/>
    </source>
</evidence>
<reference evidence="4 5" key="1">
    <citation type="submission" date="2020-03" db="EMBL/GenBank/DDBJ databases">
        <title>Whole genome shotgun sequence of Phytohabitans rumicis NBRC 108638.</title>
        <authorList>
            <person name="Komaki H."/>
            <person name="Tamura T."/>
        </authorList>
    </citation>
    <scope>NUCLEOTIDE SEQUENCE [LARGE SCALE GENOMIC DNA]</scope>
    <source>
        <strain evidence="4 5">NBRC 108638</strain>
    </source>
</reference>
<dbReference type="SUPFAM" id="SSF53067">
    <property type="entry name" value="Actin-like ATPase domain"/>
    <property type="match status" value="1"/>
</dbReference>
<dbReference type="Proteomes" id="UP000482960">
    <property type="component" value="Unassembled WGS sequence"/>
</dbReference>
<feature type="domain" description="Carbamoyltransferase" evidence="2">
    <location>
        <begin position="86"/>
        <end position="320"/>
    </location>
</feature>
<dbReference type="PANTHER" id="PTHR34847:SF1">
    <property type="entry name" value="NODULATION PROTEIN U"/>
    <property type="match status" value="1"/>
</dbReference>
<dbReference type="GO" id="GO:0016740">
    <property type="term" value="F:transferase activity"/>
    <property type="evidence" value="ECO:0007669"/>
    <property type="project" value="UniProtKB-KW"/>
</dbReference>
<dbReference type="InterPro" id="IPR017945">
    <property type="entry name" value="DHBP_synth_RibB-like_a/b_dom"/>
</dbReference>
<name>A0A6V8LH29_9ACTN</name>
<keyword evidence="4" id="KW-0808">Transferase</keyword>
<dbReference type="PANTHER" id="PTHR34847">
    <property type="entry name" value="NODULATION PROTEIN U"/>
    <property type="match status" value="1"/>
</dbReference>
<evidence type="ECO:0000259" key="3">
    <source>
        <dbReference type="Pfam" id="PF16861"/>
    </source>
</evidence>
<keyword evidence="5" id="KW-1185">Reference proteome</keyword>
<dbReference type="InterPro" id="IPR038152">
    <property type="entry name" value="Carbam_trans_C_sf"/>
</dbReference>
<comment type="similarity">
    <text evidence="1">Belongs to the NodU/CmcH family.</text>
</comment>
<dbReference type="InterPro" id="IPR043129">
    <property type="entry name" value="ATPase_NBD"/>
</dbReference>
<reference evidence="4 5" key="2">
    <citation type="submission" date="2020-03" db="EMBL/GenBank/DDBJ databases">
        <authorList>
            <person name="Ichikawa N."/>
            <person name="Kimura A."/>
            <person name="Kitahashi Y."/>
            <person name="Uohara A."/>
        </authorList>
    </citation>
    <scope>NUCLEOTIDE SEQUENCE [LARGE SCALE GENOMIC DNA]</scope>
    <source>
        <strain evidence="4 5">NBRC 108638</strain>
    </source>
</reference>
<gene>
    <name evidence="4" type="ORF">Prum_091960</name>
</gene>
<dbReference type="InterPro" id="IPR003696">
    <property type="entry name" value="Carbtransf_dom"/>
</dbReference>
<dbReference type="Gene3D" id="3.30.420.40">
    <property type="match status" value="2"/>
</dbReference>